<accession>A0ABW5AUY8</accession>
<sequence length="118" mass="13550">MNVEAFRDYCLAKKGVTEEFPFDETTLVFKVMGKMFALTGLDRIPFSVNLKCDPDRAIELREYHPEITPGYHMSKKHWNTVNFSGSLSTNTLCELIDHSYSLVVNSLTKKLKQELESL</sequence>
<dbReference type="InterPro" id="IPR038056">
    <property type="entry name" value="YjbR-like_sf"/>
</dbReference>
<name>A0ABW5AUY8_9FLAO</name>
<protein>
    <submittedName>
        <fullName evidence="1">MmcQ/YjbR family DNA-binding protein</fullName>
    </submittedName>
</protein>
<dbReference type="InterPro" id="IPR007351">
    <property type="entry name" value="YjbR"/>
</dbReference>
<organism evidence="1 2">
    <name type="scientific">Aquimarina celericrescens</name>
    <dbReference type="NCBI Taxonomy" id="1964542"/>
    <lineage>
        <taxon>Bacteria</taxon>
        <taxon>Pseudomonadati</taxon>
        <taxon>Bacteroidota</taxon>
        <taxon>Flavobacteriia</taxon>
        <taxon>Flavobacteriales</taxon>
        <taxon>Flavobacteriaceae</taxon>
        <taxon>Aquimarina</taxon>
    </lineage>
</organism>
<dbReference type="Gene3D" id="3.90.1150.30">
    <property type="match status" value="1"/>
</dbReference>
<dbReference type="GO" id="GO:0003677">
    <property type="term" value="F:DNA binding"/>
    <property type="evidence" value="ECO:0007669"/>
    <property type="project" value="UniProtKB-KW"/>
</dbReference>
<dbReference type="PANTHER" id="PTHR35145">
    <property type="entry name" value="CYTOPLASMIC PROTEIN-RELATED"/>
    <property type="match status" value="1"/>
</dbReference>
<dbReference type="Pfam" id="PF04237">
    <property type="entry name" value="YjbR"/>
    <property type="match status" value="1"/>
</dbReference>
<dbReference type="SUPFAM" id="SSF142906">
    <property type="entry name" value="YjbR-like"/>
    <property type="match status" value="1"/>
</dbReference>
<dbReference type="Proteomes" id="UP001597344">
    <property type="component" value="Unassembled WGS sequence"/>
</dbReference>
<reference evidence="2" key="1">
    <citation type="journal article" date="2019" name="Int. J. Syst. Evol. Microbiol.">
        <title>The Global Catalogue of Microorganisms (GCM) 10K type strain sequencing project: providing services to taxonomists for standard genome sequencing and annotation.</title>
        <authorList>
            <consortium name="The Broad Institute Genomics Platform"/>
            <consortium name="The Broad Institute Genome Sequencing Center for Infectious Disease"/>
            <person name="Wu L."/>
            <person name="Ma J."/>
        </authorList>
    </citation>
    <scope>NUCLEOTIDE SEQUENCE [LARGE SCALE GENOMIC DNA]</scope>
    <source>
        <strain evidence="2">DT92</strain>
    </source>
</reference>
<dbReference type="EMBL" id="JBHUHY010000004">
    <property type="protein sequence ID" value="MFD2186808.1"/>
    <property type="molecule type" value="Genomic_DNA"/>
</dbReference>
<dbReference type="RefSeq" id="WP_378319805.1">
    <property type="nucleotide sequence ID" value="NZ_JBHUHY010000004.1"/>
</dbReference>
<keyword evidence="2" id="KW-1185">Reference proteome</keyword>
<evidence type="ECO:0000313" key="2">
    <source>
        <dbReference type="Proteomes" id="UP001597344"/>
    </source>
</evidence>
<gene>
    <name evidence="1" type="ORF">ACFSJT_08400</name>
</gene>
<keyword evidence="1" id="KW-0238">DNA-binding</keyword>
<proteinExistence type="predicted"/>
<dbReference type="InterPro" id="IPR058532">
    <property type="entry name" value="YjbR/MT2646/Rv2570-like"/>
</dbReference>
<dbReference type="PANTHER" id="PTHR35145:SF1">
    <property type="entry name" value="CYTOPLASMIC PROTEIN"/>
    <property type="match status" value="1"/>
</dbReference>
<comment type="caution">
    <text evidence="1">The sequence shown here is derived from an EMBL/GenBank/DDBJ whole genome shotgun (WGS) entry which is preliminary data.</text>
</comment>
<evidence type="ECO:0000313" key="1">
    <source>
        <dbReference type="EMBL" id="MFD2186808.1"/>
    </source>
</evidence>